<dbReference type="EMBL" id="SMFQ01000002">
    <property type="protein sequence ID" value="TCJ89031.1"/>
    <property type="molecule type" value="Genomic_DNA"/>
</dbReference>
<dbReference type="OrthoDB" id="330101at2"/>
<organism evidence="2 3">
    <name type="scientific">Cocleimonas flava</name>
    <dbReference type="NCBI Taxonomy" id="634765"/>
    <lineage>
        <taxon>Bacteria</taxon>
        <taxon>Pseudomonadati</taxon>
        <taxon>Pseudomonadota</taxon>
        <taxon>Gammaproteobacteria</taxon>
        <taxon>Thiotrichales</taxon>
        <taxon>Thiotrichaceae</taxon>
        <taxon>Cocleimonas</taxon>
    </lineage>
</organism>
<accession>A0A4R1FDV4</accession>
<keyword evidence="3" id="KW-1185">Reference proteome</keyword>
<reference evidence="2 3" key="1">
    <citation type="submission" date="2019-03" db="EMBL/GenBank/DDBJ databases">
        <title>Genomic Encyclopedia of Type Strains, Phase IV (KMG-IV): sequencing the most valuable type-strain genomes for metagenomic binning, comparative biology and taxonomic classification.</title>
        <authorList>
            <person name="Goeker M."/>
        </authorList>
    </citation>
    <scope>NUCLEOTIDE SEQUENCE [LARGE SCALE GENOMIC DNA]</scope>
    <source>
        <strain evidence="2 3">DSM 24830</strain>
    </source>
</reference>
<evidence type="ECO:0000313" key="2">
    <source>
        <dbReference type="EMBL" id="TCJ89031.1"/>
    </source>
</evidence>
<sequence length="143" mass="16230">MYFSDLRTMIKSILIFGLLLYFQFLYANNTASWKKSQVSENEHYSVDLLCKHPPTLGGFLPCSLVLSDNSNPISNAIIKIEGGMPEHHHGLPTSPTISWDSEKKAYIIKGLKFSMPGAWQLKFLIEKTKKLPRDIVTINFVID</sequence>
<feature type="domain" description="YtkA-like" evidence="1">
    <location>
        <begin position="65"/>
        <end position="122"/>
    </location>
</feature>
<dbReference type="AlphaFoldDB" id="A0A4R1FDV4"/>
<dbReference type="InterPro" id="IPR032693">
    <property type="entry name" value="YtkA-like_dom"/>
</dbReference>
<dbReference type="Proteomes" id="UP000294887">
    <property type="component" value="Unassembled WGS sequence"/>
</dbReference>
<dbReference type="Pfam" id="PF13115">
    <property type="entry name" value="YtkA"/>
    <property type="match status" value="1"/>
</dbReference>
<gene>
    <name evidence="2" type="ORF">EV695_0892</name>
</gene>
<evidence type="ECO:0000259" key="1">
    <source>
        <dbReference type="Pfam" id="PF13115"/>
    </source>
</evidence>
<protein>
    <submittedName>
        <fullName evidence="2">YtkA-like protein</fullName>
    </submittedName>
</protein>
<comment type="caution">
    <text evidence="2">The sequence shown here is derived from an EMBL/GenBank/DDBJ whole genome shotgun (WGS) entry which is preliminary data.</text>
</comment>
<evidence type="ECO:0000313" key="3">
    <source>
        <dbReference type="Proteomes" id="UP000294887"/>
    </source>
</evidence>
<proteinExistence type="predicted"/>
<name>A0A4R1FDV4_9GAMM</name>